<reference evidence="1 2" key="1">
    <citation type="submission" date="2019-01" db="EMBL/GenBank/DDBJ databases">
        <title>High-quality-draft genome sequences of five non-tuberculosis mycobacteriaceae isolated from a nosocomial environment.</title>
        <authorList>
            <person name="Tiago I."/>
            <person name="Alarico S."/>
            <person name="Pereira S.G."/>
            <person name="Coelho C."/>
            <person name="Maranha A."/>
            <person name="Empadinhas N."/>
        </authorList>
    </citation>
    <scope>NUCLEOTIDE SEQUENCE [LARGE SCALE GENOMIC DNA]</scope>
    <source>
        <strain evidence="1 2">24AIII</strain>
    </source>
</reference>
<sequence>MTYLRCDMSSALGATYQWDMNVCRTWYFVKGDVPYQDHLRNGVWDSDNPPNVREDWCDFCW</sequence>
<name>A0A4R5WP32_MYCMU</name>
<evidence type="ECO:0000313" key="1">
    <source>
        <dbReference type="EMBL" id="TDK93199.1"/>
    </source>
</evidence>
<dbReference type="EMBL" id="SDLO01000002">
    <property type="protein sequence ID" value="TDK93199.1"/>
    <property type="molecule type" value="Genomic_DNA"/>
</dbReference>
<accession>A0A4R5WP32</accession>
<dbReference type="Proteomes" id="UP000294929">
    <property type="component" value="Unassembled WGS sequence"/>
</dbReference>
<proteinExistence type="predicted"/>
<dbReference type="AlphaFoldDB" id="A0A4R5WP32"/>
<organism evidence="1 2">
    <name type="scientific">Mycolicibacterium mucogenicum</name>
    <name type="common">Mycobacterium mucogenicum</name>
    <dbReference type="NCBI Taxonomy" id="56689"/>
    <lineage>
        <taxon>Bacteria</taxon>
        <taxon>Bacillati</taxon>
        <taxon>Actinomycetota</taxon>
        <taxon>Actinomycetes</taxon>
        <taxon>Mycobacteriales</taxon>
        <taxon>Mycobacteriaceae</taxon>
        <taxon>Mycolicibacterium</taxon>
    </lineage>
</organism>
<gene>
    <name evidence="1" type="ORF">EUA03_03855</name>
</gene>
<dbReference type="RefSeq" id="WP_133425665.1">
    <property type="nucleotide sequence ID" value="NZ_SDLO01000002.1"/>
</dbReference>
<evidence type="ECO:0000313" key="2">
    <source>
        <dbReference type="Proteomes" id="UP000294929"/>
    </source>
</evidence>
<comment type="caution">
    <text evidence="1">The sequence shown here is derived from an EMBL/GenBank/DDBJ whole genome shotgun (WGS) entry which is preliminary data.</text>
</comment>
<protein>
    <submittedName>
        <fullName evidence="1">Uncharacterized protein</fullName>
    </submittedName>
</protein>